<evidence type="ECO:0000256" key="2">
    <source>
        <dbReference type="SAM" id="MobiDB-lite"/>
    </source>
</evidence>
<gene>
    <name evidence="4" type="ORF">CBM2613_A110151</name>
</gene>
<evidence type="ECO:0000313" key="4">
    <source>
        <dbReference type="EMBL" id="SOZ51988.1"/>
    </source>
</evidence>
<organism evidence="4">
    <name type="scientific">Cupriavidus taiwanensis</name>
    <dbReference type="NCBI Taxonomy" id="164546"/>
    <lineage>
        <taxon>Bacteria</taxon>
        <taxon>Pseudomonadati</taxon>
        <taxon>Pseudomonadota</taxon>
        <taxon>Betaproteobacteria</taxon>
        <taxon>Burkholderiales</taxon>
        <taxon>Burkholderiaceae</taxon>
        <taxon>Cupriavidus</taxon>
    </lineage>
</organism>
<dbReference type="Gene3D" id="3.30.2400.10">
    <property type="entry name" value="Major capsid protein gp5"/>
    <property type="match status" value="1"/>
</dbReference>
<accession>A0A375DVM1</accession>
<dbReference type="AlphaFoldDB" id="A0A375DVM1"/>
<dbReference type="SUPFAM" id="SSF56563">
    <property type="entry name" value="Major capsid protein gp5"/>
    <property type="match status" value="1"/>
</dbReference>
<protein>
    <submittedName>
        <fullName evidence="4">Phage-related protein</fullName>
    </submittedName>
</protein>
<name>A0A375DVM1_9BURK</name>
<dbReference type="EMBL" id="OFTH01000003">
    <property type="protein sequence ID" value="SOZ51988.1"/>
    <property type="molecule type" value="Genomic_DNA"/>
</dbReference>
<evidence type="ECO:0000259" key="3">
    <source>
        <dbReference type="Pfam" id="PF05065"/>
    </source>
</evidence>
<dbReference type="Gene3D" id="3.30.2320.10">
    <property type="entry name" value="hypothetical protein PF0899 domain"/>
    <property type="match status" value="1"/>
</dbReference>
<proteinExistence type="predicted"/>
<feature type="compositionally biased region" description="Polar residues" evidence="2">
    <location>
        <begin position="69"/>
        <end position="86"/>
    </location>
</feature>
<evidence type="ECO:0000256" key="1">
    <source>
        <dbReference type="ARBA" id="ARBA00004328"/>
    </source>
</evidence>
<dbReference type="NCBIfam" id="TIGR01554">
    <property type="entry name" value="major_cap_HK97"/>
    <property type="match status" value="1"/>
</dbReference>
<dbReference type="InterPro" id="IPR054612">
    <property type="entry name" value="Phage_capsid-like_C"/>
</dbReference>
<dbReference type="Pfam" id="PF05065">
    <property type="entry name" value="Phage_capsid"/>
    <property type="match status" value="1"/>
</dbReference>
<reference evidence="4" key="1">
    <citation type="submission" date="2018-01" db="EMBL/GenBank/DDBJ databases">
        <authorList>
            <person name="Clerissi C."/>
        </authorList>
    </citation>
    <scope>NUCLEOTIDE SEQUENCE</scope>
    <source>
        <strain evidence="4">Cupriavidus taiwanensis STM 8556</strain>
    </source>
</reference>
<comment type="caution">
    <text evidence="4">The sequence shown here is derived from an EMBL/GenBank/DDBJ whole genome shotgun (WGS) entry which is preliminary data.</text>
</comment>
<dbReference type="Proteomes" id="UP000256952">
    <property type="component" value="Chromosome CBM2613_a"/>
</dbReference>
<comment type="subcellular location">
    <subcellularLocation>
        <location evidence="1">Virion</location>
    </subcellularLocation>
</comment>
<dbReference type="InterPro" id="IPR024455">
    <property type="entry name" value="Phage_capsid"/>
</dbReference>
<dbReference type="RefSeq" id="WP_198044482.1">
    <property type="nucleotide sequence ID" value="NZ_LT992559.1"/>
</dbReference>
<feature type="domain" description="Phage capsid-like C-terminal" evidence="3">
    <location>
        <begin position="189"/>
        <end position="440"/>
    </location>
</feature>
<feature type="region of interest" description="Disordered" evidence="2">
    <location>
        <begin position="69"/>
        <end position="89"/>
    </location>
</feature>
<sequence>MPVAQEIAELEARRADRLEAAEGLHERATREARDLNAFEKTAFESLTSEIEGIDTEIAGLRRQQTLSATSATSIHLPGTPTSQNPTARGIGAVKSNAQPGTTFARYAMALAAGKGNLHQSLEYAKAAFGKSSPEIVTIIKAAVAAGTTTDPTWAAPLVEYRDMASEFIELLRPATIVGRLDGFRRVPFNIRVPRQTAGASVGWVGEGKPKPVSKLGFDAITLPFAKVAGIVAITEELARFSSPSAEALVRDDLVETIGTFLDVQFIDPAVVANPAANSPASITNGAHSASSTGSAFAAIDADLTGMIGYMAAQGILLSGLAWVMNTRTKIHLENLRNVNEELAYPSVSASGTLKGFPIVDSASVPITEGVDPAPDTTFIALIAPREVLLADDGSVTLDASREASLQMSDDGTGSLVSLWQQNLVGIRAERYIYWQPRRAQCVTVLTGVTY</sequence>